<dbReference type="RefSeq" id="WP_008733062.1">
    <property type="nucleotide sequence ID" value="NZ_CP004387.1"/>
</dbReference>
<evidence type="ECO:0000313" key="6">
    <source>
        <dbReference type="Proteomes" id="UP000006764"/>
    </source>
</evidence>
<sequence>MPRSSRLPALFLVLGALLSACSDDAPPAPDNAPPPPTPQEKTLNGVWQETGGSARVMVLGDGQQLHLLGFEDLQGRHWQADQADTLQLKMLVRSTGTPVEQHPRFDLDNDNGTLTLANDDEAAITGTWQRAPGAAVRLQGRITLPDDFSMPADAVLAITLEEQDADGLPADIIRRQLSRPKAGSEAVDYRFYLTPAMFTEHPGARLTVRVMVDGALQYLGHAADLTGAPQDNLDIALEALNGATSGQRAANAPLRTLHGEYRYVADAAVFTECASGKRYPVAYSEGGAELERAFLAAERPSAGDGLPQPLLMTVTGTLQDGPGMEEGTVVEQLFVQTLERTMPEGNCANRGTATLENTYWKLTLLGSQRVQTAEHQREAHLVLHGQEKHARGNLGCNQFTGSYELDGDTLTFGPLAATKMACAGGMNIEGDFSAALDRTRRVQLDGETLILLDERGKRLAELQAVYLY</sequence>
<dbReference type="Gene3D" id="2.40.128.270">
    <property type="match status" value="1"/>
</dbReference>
<gene>
    <name evidence="5" type="ORF">S7S_16735</name>
</gene>
<feature type="chain" id="PRO_5002111279" description="DUF306 domain-containing protein" evidence="2">
    <location>
        <begin position="23"/>
        <end position="468"/>
    </location>
</feature>
<evidence type="ECO:0000259" key="4">
    <source>
        <dbReference type="Pfam" id="PF17185"/>
    </source>
</evidence>
<feature type="domain" description="DUF306" evidence="3">
    <location>
        <begin position="353"/>
        <end position="462"/>
    </location>
</feature>
<evidence type="ECO:0000256" key="1">
    <source>
        <dbReference type="SAM" id="MobiDB-lite"/>
    </source>
</evidence>
<feature type="region of interest" description="Disordered" evidence="1">
    <location>
        <begin position="24"/>
        <end position="44"/>
    </location>
</feature>
<dbReference type="HOGENOM" id="CLU_583476_0_0_6"/>
<feature type="domain" description="NlpE C-terminal OB" evidence="4">
    <location>
        <begin position="255"/>
        <end position="347"/>
    </location>
</feature>
<keyword evidence="2" id="KW-0732">Signal</keyword>
<evidence type="ECO:0000313" key="5">
    <source>
        <dbReference type="EMBL" id="AJD49759.1"/>
    </source>
</evidence>
<dbReference type="InterPro" id="IPR053147">
    <property type="entry name" value="Hsp_HslJ-like"/>
</dbReference>
<name>A0A0B4XMY5_9GAMM</name>
<dbReference type="Gene3D" id="2.40.50.540">
    <property type="match status" value="1"/>
</dbReference>
<dbReference type="EMBL" id="CP004387">
    <property type="protein sequence ID" value="AJD49759.1"/>
    <property type="molecule type" value="Genomic_DNA"/>
</dbReference>
<dbReference type="InterPro" id="IPR033450">
    <property type="entry name" value="NlpE_C"/>
</dbReference>
<dbReference type="PANTHER" id="PTHR35535:SF2">
    <property type="entry name" value="DUF306 DOMAIN-CONTAINING PROTEIN"/>
    <property type="match status" value="1"/>
</dbReference>
<dbReference type="InterPro" id="IPR038139">
    <property type="entry name" value="NlpE_C_sf"/>
</dbReference>
<evidence type="ECO:0000256" key="2">
    <source>
        <dbReference type="SAM" id="SignalP"/>
    </source>
</evidence>
<dbReference type="Proteomes" id="UP000006764">
    <property type="component" value="Chromosome"/>
</dbReference>
<feature type="signal peptide" evidence="2">
    <location>
        <begin position="1"/>
        <end position="22"/>
    </location>
</feature>
<accession>A0A0B4XMY5</accession>
<evidence type="ECO:0000259" key="3">
    <source>
        <dbReference type="Pfam" id="PF03724"/>
    </source>
</evidence>
<protein>
    <recommendedName>
        <fullName evidence="7">DUF306 domain-containing protein</fullName>
    </recommendedName>
</protein>
<dbReference type="STRING" id="391936.S7S_16735"/>
<evidence type="ECO:0008006" key="7">
    <source>
        <dbReference type="Google" id="ProtNLM"/>
    </source>
</evidence>
<reference evidence="5 6" key="1">
    <citation type="journal article" date="2012" name="J. Bacteriol.">
        <title>Genome sequence of an alkane-degrading bacterium, Alcanivorax pacificus type strain W11-5, isolated from deep sea sediment.</title>
        <authorList>
            <person name="Lai Q."/>
            <person name="Shao Z."/>
        </authorList>
    </citation>
    <scope>NUCLEOTIDE SEQUENCE [LARGE SCALE GENOMIC DNA]</scope>
    <source>
        <strain evidence="5 6">W11-5</strain>
    </source>
</reference>
<dbReference type="PANTHER" id="PTHR35535">
    <property type="entry name" value="HEAT SHOCK PROTEIN HSLJ"/>
    <property type="match status" value="1"/>
</dbReference>
<feature type="compositionally biased region" description="Pro residues" evidence="1">
    <location>
        <begin position="26"/>
        <end position="38"/>
    </location>
</feature>
<organism evidence="5 6">
    <name type="scientific">Isoalcanivorax pacificus W11-5</name>
    <dbReference type="NCBI Taxonomy" id="391936"/>
    <lineage>
        <taxon>Bacteria</taxon>
        <taxon>Pseudomonadati</taxon>
        <taxon>Pseudomonadota</taxon>
        <taxon>Gammaproteobacteria</taxon>
        <taxon>Oceanospirillales</taxon>
        <taxon>Alcanivoracaceae</taxon>
        <taxon>Isoalcanivorax</taxon>
    </lineage>
</organism>
<proteinExistence type="predicted"/>
<dbReference type="InterPro" id="IPR005184">
    <property type="entry name" value="DUF306_Meta_HslJ"/>
</dbReference>
<dbReference type="KEGG" id="apac:S7S_16735"/>
<keyword evidence="6" id="KW-1185">Reference proteome</keyword>
<dbReference type="Pfam" id="PF03724">
    <property type="entry name" value="META"/>
    <property type="match status" value="1"/>
</dbReference>
<dbReference type="Pfam" id="PF17185">
    <property type="entry name" value="NlpE_C"/>
    <property type="match status" value="1"/>
</dbReference>
<dbReference type="InterPro" id="IPR038670">
    <property type="entry name" value="HslJ-like_sf"/>
</dbReference>
<dbReference type="PROSITE" id="PS51257">
    <property type="entry name" value="PROKAR_LIPOPROTEIN"/>
    <property type="match status" value="1"/>
</dbReference>
<dbReference type="AlphaFoldDB" id="A0A0B4XMY5"/>